<proteinExistence type="predicted"/>
<accession>A0AAW2G7M0</accession>
<comment type="caution">
    <text evidence="2">The sequence shown here is derived from an EMBL/GenBank/DDBJ whole genome shotgun (WGS) entry which is preliminary data.</text>
</comment>
<dbReference type="EMBL" id="JADYXP020000005">
    <property type="protein sequence ID" value="KAL0123638.1"/>
    <property type="molecule type" value="Genomic_DNA"/>
</dbReference>
<gene>
    <name evidence="2" type="ORF">PUN28_005867</name>
</gene>
<reference evidence="2 3" key="1">
    <citation type="submission" date="2023-03" db="EMBL/GenBank/DDBJ databases">
        <title>High recombination rates correlate with genetic variation in Cardiocondyla obscurior ants.</title>
        <authorList>
            <person name="Errbii M."/>
        </authorList>
    </citation>
    <scope>NUCLEOTIDE SEQUENCE [LARGE SCALE GENOMIC DNA]</scope>
    <source>
        <strain evidence="2">Alpha-2009</strain>
        <tissue evidence="2">Whole body</tissue>
    </source>
</reference>
<sequence length="116" mass="13762">MIYFCQLRLTLYLFFKYFKNKYCIKKIFFKKIKMYLPLAREFHYILPFTPSSPGRPGNPCRPESPNSPFEPCDPRSPISPYVKFVPGSPRSPLLPTRPYRKQLYVSISLNKLEFND</sequence>
<feature type="region of interest" description="Disordered" evidence="1">
    <location>
        <begin position="49"/>
        <end position="74"/>
    </location>
</feature>
<protein>
    <submittedName>
        <fullName evidence="2">Uncharacterized protein</fullName>
    </submittedName>
</protein>
<dbReference type="Proteomes" id="UP001430953">
    <property type="component" value="Unassembled WGS sequence"/>
</dbReference>
<name>A0AAW2G7M0_9HYME</name>
<evidence type="ECO:0000256" key="1">
    <source>
        <dbReference type="SAM" id="MobiDB-lite"/>
    </source>
</evidence>
<evidence type="ECO:0000313" key="3">
    <source>
        <dbReference type="Proteomes" id="UP001430953"/>
    </source>
</evidence>
<dbReference type="AlphaFoldDB" id="A0AAW2G7M0"/>
<keyword evidence="3" id="KW-1185">Reference proteome</keyword>
<evidence type="ECO:0000313" key="2">
    <source>
        <dbReference type="EMBL" id="KAL0123638.1"/>
    </source>
</evidence>
<organism evidence="2 3">
    <name type="scientific">Cardiocondyla obscurior</name>
    <dbReference type="NCBI Taxonomy" id="286306"/>
    <lineage>
        <taxon>Eukaryota</taxon>
        <taxon>Metazoa</taxon>
        <taxon>Ecdysozoa</taxon>
        <taxon>Arthropoda</taxon>
        <taxon>Hexapoda</taxon>
        <taxon>Insecta</taxon>
        <taxon>Pterygota</taxon>
        <taxon>Neoptera</taxon>
        <taxon>Endopterygota</taxon>
        <taxon>Hymenoptera</taxon>
        <taxon>Apocrita</taxon>
        <taxon>Aculeata</taxon>
        <taxon>Formicoidea</taxon>
        <taxon>Formicidae</taxon>
        <taxon>Myrmicinae</taxon>
        <taxon>Cardiocondyla</taxon>
    </lineage>
</organism>